<feature type="compositionally biased region" description="Acidic residues" evidence="1">
    <location>
        <begin position="122"/>
        <end position="137"/>
    </location>
</feature>
<feature type="compositionally biased region" description="Basic and acidic residues" evidence="1">
    <location>
        <begin position="82"/>
        <end position="113"/>
    </location>
</feature>
<gene>
    <name evidence="2" type="ORF">RFI_31914</name>
</gene>
<dbReference type="EMBL" id="ASPP01028077">
    <property type="protein sequence ID" value="ETO05483.1"/>
    <property type="molecule type" value="Genomic_DNA"/>
</dbReference>
<protein>
    <submittedName>
        <fullName evidence="2">Periplasmic protein</fullName>
    </submittedName>
</protein>
<name>X6LU95_RETFI</name>
<organism evidence="2 3">
    <name type="scientific">Reticulomyxa filosa</name>
    <dbReference type="NCBI Taxonomy" id="46433"/>
    <lineage>
        <taxon>Eukaryota</taxon>
        <taxon>Sar</taxon>
        <taxon>Rhizaria</taxon>
        <taxon>Retaria</taxon>
        <taxon>Foraminifera</taxon>
        <taxon>Monothalamids</taxon>
        <taxon>Reticulomyxidae</taxon>
        <taxon>Reticulomyxa</taxon>
    </lineage>
</organism>
<keyword evidence="3" id="KW-1185">Reference proteome</keyword>
<evidence type="ECO:0000313" key="3">
    <source>
        <dbReference type="Proteomes" id="UP000023152"/>
    </source>
</evidence>
<proteinExistence type="predicted"/>
<dbReference type="AlphaFoldDB" id="X6LU95"/>
<dbReference type="Proteomes" id="UP000023152">
    <property type="component" value="Unassembled WGS sequence"/>
</dbReference>
<comment type="caution">
    <text evidence="2">The sequence shown here is derived from an EMBL/GenBank/DDBJ whole genome shotgun (WGS) entry which is preliminary data.</text>
</comment>
<reference evidence="2 3" key="1">
    <citation type="journal article" date="2013" name="Curr. Biol.">
        <title>The Genome of the Foraminiferan Reticulomyxa filosa.</title>
        <authorList>
            <person name="Glockner G."/>
            <person name="Hulsmann N."/>
            <person name="Schleicher M."/>
            <person name="Noegel A.A."/>
            <person name="Eichinger L."/>
            <person name="Gallinger C."/>
            <person name="Pawlowski J."/>
            <person name="Sierra R."/>
            <person name="Euteneuer U."/>
            <person name="Pillet L."/>
            <person name="Moustafa A."/>
            <person name="Platzer M."/>
            <person name="Groth M."/>
            <person name="Szafranski K."/>
            <person name="Schliwa M."/>
        </authorList>
    </citation>
    <scope>NUCLEOTIDE SEQUENCE [LARGE SCALE GENOMIC DNA]</scope>
</reference>
<feature type="region of interest" description="Disordered" evidence="1">
    <location>
        <begin position="32"/>
        <end position="137"/>
    </location>
</feature>
<evidence type="ECO:0000313" key="2">
    <source>
        <dbReference type="EMBL" id="ETO05483.1"/>
    </source>
</evidence>
<sequence>MFASPSAFEEMFDNYRKTDYANLPFHYKYQTLSLPPIQNDKGNVNSEIEEKDKEPENPKIEKDSKGKAKKPSWEQIRIPSPRVEELHLDSLVSDKQDKRELVERKRIPKENSKGKSKKNIPEDADENEDTEEITNLF</sequence>
<evidence type="ECO:0000256" key="1">
    <source>
        <dbReference type="SAM" id="MobiDB-lite"/>
    </source>
</evidence>
<accession>X6LU95</accession>
<feature type="compositionally biased region" description="Basic and acidic residues" evidence="1">
    <location>
        <begin position="48"/>
        <end position="66"/>
    </location>
</feature>